<organism evidence="2 3">
    <name type="scientific">Paludisphaera borealis</name>
    <dbReference type="NCBI Taxonomy" id="1387353"/>
    <lineage>
        <taxon>Bacteria</taxon>
        <taxon>Pseudomonadati</taxon>
        <taxon>Planctomycetota</taxon>
        <taxon>Planctomycetia</taxon>
        <taxon>Isosphaerales</taxon>
        <taxon>Isosphaeraceae</taxon>
        <taxon>Paludisphaera</taxon>
    </lineage>
</organism>
<sequence>MIYSDDPDGLTRRELLGWASASAGLAILSGGAQRPGAGRKPESAGEADQTARVEARAKEAGLAAFRSSRTEHFLCLGNAPDSYREAALEICEALAKVFTPHLRDRGFKVATPPNRMMVVALKDAKSYEAFLGEEPGQAVGGHYDLDANRLVIFDFRPRGGDPKKAGAERLNTFTLVHETAHLLCFNTALLATDHEPPKCITEGLATYFEMWRPKARAGVGAINRPRLLAIRQAHDGNVPWIETSRLLVEDDLFDDEQTEQLAYGQSWLLVHYLLQSPTWQPKLVDYLKVLASIPPQAGADRVKTAEEHLGSLARMDERIRKEVRSLLRG</sequence>
<dbReference type="InterPro" id="IPR011464">
    <property type="entry name" value="DUF1570"/>
</dbReference>
<dbReference type="PROSITE" id="PS51318">
    <property type="entry name" value="TAT"/>
    <property type="match status" value="1"/>
</dbReference>
<reference evidence="3" key="1">
    <citation type="submission" date="2016-12" db="EMBL/GenBank/DDBJ databases">
        <title>Comparative genomics of four Isosphaeraceae planctomycetes: a common pool of plasmids and glycoside hydrolase genes.</title>
        <authorList>
            <person name="Ivanova A."/>
        </authorList>
    </citation>
    <scope>NUCLEOTIDE SEQUENCE [LARGE SCALE GENOMIC DNA]</scope>
    <source>
        <strain evidence="3">PX4</strain>
    </source>
</reference>
<dbReference type="AlphaFoldDB" id="A0A1U7CMY1"/>
<dbReference type="EMBL" id="CP019082">
    <property type="protein sequence ID" value="APW60292.1"/>
    <property type="molecule type" value="Genomic_DNA"/>
</dbReference>
<dbReference type="Pfam" id="PF07607">
    <property type="entry name" value="DUF1570"/>
    <property type="match status" value="1"/>
</dbReference>
<name>A0A1U7CMY1_9BACT</name>
<keyword evidence="3" id="KW-1185">Reference proteome</keyword>
<evidence type="ECO:0000259" key="1">
    <source>
        <dbReference type="Pfam" id="PF07607"/>
    </source>
</evidence>
<feature type="domain" description="DUF1570" evidence="1">
    <location>
        <begin position="174"/>
        <end position="295"/>
    </location>
</feature>
<gene>
    <name evidence="2" type="ORF">BSF38_01760</name>
</gene>
<dbReference type="RefSeq" id="WP_076344826.1">
    <property type="nucleotide sequence ID" value="NZ_CP019082.1"/>
</dbReference>
<dbReference type="Proteomes" id="UP000186309">
    <property type="component" value="Chromosome"/>
</dbReference>
<protein>
    <recommendedName>
        <fullName evidence="1">DUF1570 domain-containing protein</fullName>
    </recommendedName>
</protein>
<evidence type="ECO:0000313" key="2">
    <source>
        <dbReference type="EMBL" id="APW60292.1"/>
    </source>
</evidence>
<proteinExistence type="predicted"/>
<accession>A0A1U7CMY1</accession>
<dbReference type="KEGG" id="pbor:BSF38_01760"/>
<dbReference type="InterPro" id="IPR006311">
    <property type="entry name" value="TAT_signal"/>
</dbReference>
<evidence type="ECO:0000313" key="3">
    <source>
        <dbReference type="Proteomes" id="UP000186309"/>
    </source>
</evidence>
<dbReference type="OrthoDB" id="291356at2"/>